<comment type="caution">
    <text evidence="2">The sequence shown here is derived from an EMBL/GenBank/DDBJ whole genome shotgun (WGS) entry which is preliminary data.</text>
</comment>
<feature type="compositionally biased region" description="Low complexity" evidence="1">
    <location>
        <begin position="144"/>
        <end position="166"/>
    </location>
</feature>
<reference evidence="2 3" key="1">
    <citation type="journal article" date="2022" name="G3 (Bethesda)">
        <title>Enemy or ally: a genomic approach to elucidate the lifestyle of Phyllosticta citrichinaensis.</title>
        <authorList>
            <person name="Buijs V.A."/>
            <person name="Groenewald J.Z."/>
            <person name="Haridas S."/>
            <person name="LaButti K.M."/>
            <person name="Lipzen A."/>
            <person name="Martin F.M."/>
            <person name="Barry K."/>
            <person name="Grigoriev I.V."/>
            <person name="Crous P.W."/>
            <person name="Seidl M.F."/>
        </authorList>
    </citation>
    <scope>NUCLEOTIDE SEQUENCE [LARGE SCALE GENOMIC DNA]</scope>
    <source>
        <strain evidence="2 3">CBS 129764</strain>
    </source>
</reference>
<organism evidence="2 3">
    <name type="scientific">Phyllosticta citrichinensis</name>
    <dbReference type="NCBI Taxonomy" id="1130410"/>
    <lineage>
        <taxon>Eukaryota</taxon>
        <taxon>Fungi</taxon>
        <taxon>Dikarya</taxon>
        <taxon>Ascomycota</taxon>
        <taxon>Pezizomycotina</taxon>
        <taxon>Dothideomycetes</taxon>
        <taxon>Dothideomycetes incertae sedis</taxon>
        <taxon>Botryosphaeriales</taxon>
        <taxon>Phyllostictaceae</taxon>
        <taxon>Phyllosticta</taxon>
    </lineage>
</organism>
<evidence type="ECO:0000313" key="2">
    <source>
        <dbReference type="EMBL" id="KAK8167114.1"/>
    </source>
</evidence>
<name>A0ABR1XUY8_9PEZI</name>
<accession>A0ABR1XUY8</accession>
<feature type="region of interest" description="Disordered" evidence="1">
    <location>
        <begin position="1"/>
        <end position="132"/>
    </location>
</feature>
<feature type="region of interest" description="Disordered" evidence="1">
    <location>
        <begin position="144"/>
        <end position="174"/>
    </location>
</feature>
<feature type="compositionally biased region" description="Basic and acidic residues" evidence="1">
    <location>
        <begin position="123"/>
        <end position="132"/>
    </location>
</feature>
<protein>
    <submittedName>
        <fullName evidence="2">Uncharacterized protein</fullName>
    </submittedName>
</protein>
<sequence>MGNQQSRPRPDEWKPPYQNPNQLPPGVVRSVEPDDRPTTVASSAQGSPSDRSRRLSSSTIRPSSPPNNSQGRGSSKTVSEGSARDYQLPQLCRSTLRASEQSRNRDDAADDPVSAWLASSQTRRHDNRDDTLMTDEHSVTYISSTASASSPLASTPALSRASTPSSELEMQTPKKAMTDEELVRLSRGTAGLTCLTLADLNPRSLEE</sequence>
<feature type="compositionally biased region" description="Polar residues" evidence="1">
    <location>
        <begin position="70"/>
        <end position="80"/>
    </location>
</feature>
<dbReference type="Proteomes" id="UP001456524">
    <property type="component" value="Unassembled WGS sequence"/>
</dbReference>
<gene>
    <name evidence="2" type="ORF">IWX90DRAFT_486954</name>
</gene>
<evidence type="ECO:0000256" key="1">
    <source>
        <dbReference type="SAM" id="MobiDB-lite"/>
    </source>
</evidence>
<dbReference type="EMBL" id="JBBWUH010000005">
    <property type="protein sequence ID" value="KAK8167114.1"/>
    <property type="molecule type" value="Genomic_DNA"/>
</dbReference>
<evidence type="ECO:0000313" key="3">
    <source>
        <dbReference type="Proteomes" id="UP001456524"/>
    </source>
</evidence>
<keyword evidence="3" id="KW-1185">Reference proteome</keyword>
<proteinExistence type="predicted"/>
<feature type="compositionally biased region" description="Low complexity" evidence="1">
    <location>
        <begin position="55"/>
        <end position="69"/>
    </location>
</feature>